<gene>
    <name evidence="1" type="ORF">LX64_00813</name>
</gene>
<sequence>MKSYASIVGGIECSSEEAKLFFKYLKETEFLIDRYEISKKDAKYYFDCYFISPEYITQMVMLGSNYYIGNELFFIHQLLFIIEKINDEVNDFPFELTGKFNIRSEDGEFVWNIEDGQMYVYQWDRIDKEIKLKLLKEIRLSDLQ</sequence>
<evidence type="ECO:0000313" key="1">
    <source>
        <dbReference type="EMBL" id="RAJ11204.1"/>
    </source>
</evidence>
<organism evidence="1 2">
    <name type="scientific">Chitinophaga skermanii</name>
    <dbReference type="NCBI Taxonomy" id="331697"/>
    <lineage>
        <taxon>Bacteria</taxon>
        <taxon>Pseudomonadati</taxon>
        <taxon>Bacteroidota</taxon>
        <taxon>Chitinophagia</taxon>
        <taxon>Chitinophagales</taxon>
        <taxon>Chitinophagaceae</taxon>
        <taxon>Chitinophaga</taxon>
    </lineage>
</organism>
<evidence type="ECO:0000313" key="2">
    <source>
        <dbReference type="Proteomes" id="UP000249547"/>
    </source>
</evidence>
<dbReference type="Proteomes" id="UP000249547">
    <property type="component" value="Unassembled WGS sequence"/>
</dbReference>
<accession>A0A327R683</accession>
<dbReference type="RefSeq" id="WP_111596299.1">
    <property type="nucleotide sequence ID" value="NZ_QLLL01000001.1"/>
</dbReference>
<keyword evidence="2" id="KW-1185">Reference proteome</keyword>
<name>A0A327R683_9BACT</name>
<protein>
    <submittedName>
        <fullName evidence="1">Uncharacterized protein</fullName>
    </submittedName>
</protein>
<proteinExistence type="predicted"/>
<dbReference type="AlphaFoldDB" id="A0A327R683"/>
<dbReference type="EMBL" id="QLLL01000001">
    <property type="protein sequence ID" value="RAJ11204.1"/>
    <property type="molecule type" value="Genomic_DNA"/>
</dbReference>
<reference evidence="1 2" key="1">
    <citation type="submission" date="2018-06" db="EMBL/GenBank/DDBJ databases">
        <title>Genomic Encyclopedia of Archaeal and Bacterial Type Strains, Phase II (KMG-II): from individual species to whole genera.</title>
        <authorList>
            <person name="Goeker M."/>
        </authorList>
    </citation>
    <scope>NUCLEOTIDE SEQUENCE [LARGE SCALE GENOMIC DNA]</scope>
    <source>
        <strain evidence="1 2">DSM 23857</strain>
    </source>
</reference>
<comment type="caution">
    <text evidence="1">The sequence shown here is derived from an EMBL/GenBank/DDBJ whole genome shotgun (WGS) entry which is preliminary data.</text>
</comment>